<keyword evidence="2" id="KW-1185">Reference proteome</keyword>
<dbReference type="AlphaFoldDB" id="A0A9J6GX04"/>
<evidence type="ECO:0000313" key="2">
    <source>
        <dbReference type="Proteomes" id="UP000821853"/>
    </source>
</evidence>
<organism evidence="1 2">
    <name type="scientific">Haemaphysalis longicornis</name>
    <name type="common">Bush tick</name>
    <dbReference type="NCBI Taxonomy" id="44386"/>
    <lineage>
        <taxon>Eukaryota</taxon>
        <taxon>Metazoa</taxon>
        <taxon>Ecdysozoa</taxon>
        <taxon>Arthropoda</taxon>
        <taxon>Chelicerata</taxon>
        <taxon>Arachnida</taxon>
        <taxon>Acari</taxon>
        <taxon>Parasitiformes</taxon>
        <taxon>Ixodida</taxon>
        <taxon>Ixodoidea</taxon>
        <taxon>Ixodidae</taxon>
        <taxon>Haemaphysalinae</taxon>
        <taxon>Haemaphysalis</taxon>
    </lineage>
</organism>
<gene>
    <name evidence="1" type="ORF">HPB48_023682</name>
</gene>
<dbReference type="EMBL" id="JABSTR010000935">
    <property type="protein sequence ID" value="KAH9383023.1"/>
    <property type="molecule type" value="Genomic_DNA"/>
</dbReference>
<proteinExistence type="predicted"/>
<comment type="caution">
    <text evidence="1">The sequence shown here is derived from an EMBL/GenBank/DDBJ whole genome shotgun (WGS) entry which is preliminary data.</text>
</comment>
<reference evidence="1 2" key="1">
    <citation type="journal article" date="2020" name="Cell">
        <title>Large-Scale Comparative Analyses of Tick Genomes Elucidate Their Genetic Diversity and Vector Capacities.</title>
        <authorList>
            <consortium name="Tick Genome and Microbiome Consortium (TIGMIC)"/>
            <person name="Jia N."/>
            <person name="Wang J."/>
            <person name="Shi W."/>
            <person name="Du L."/>
            <person name="Sun Y."/>
            <person name="Zhan W."/>
            <person name="Jiang J.F."/>
            <person name="Wang Q."/>
            <person name="Zhang B."/>
            <person name="Ji P."/>
            <person name="Bell-Sakyi L."/>
            <person name="Cui X.M."/>
            <person name="Yuan T.T."/>
            <person name="Jiang B.G."/>
            <person name="Yang W.F."/>
            <person name="Lam T.T."/>
            <person name="Chang Q.C."/>
            <person name="Ding S.J."/>
            <person name="Wang X.J."/>
            <person name="Zhu J.G."/>
            <person name="Ruan X.D."/>
            <person name="Zhao L."/>
            <person name="Wei J.T."/>
            <person name="Ye R.Z."/>
            <person name="Que T.C."/>
            <person name="Du C.H."/>
            <person name="Zhou Y.H."/>
            <person name="Cheng J.X."/>
            <person name="Dai P.F."/>
            <person name="Guo W.B."/>
            <person name="Han X.H."/>
            <person name="Huang E.J."/>
            <person name="Li L.F."/>
            <person name="Wei W."/>
            <person name="Gao Y.C."/>
            <person name="Liu J.Z."/>
            <person name="Shao H.Z."/>
            <person name="Wang X."/>
            <person name="Wang C.C."/>
            <person name="Yang T.C."/>
            <person name="Huo Q.B."/>
            <person name="Li W."/>
            <person name="Chen H.Y."/>
            <person name="Chen S.E."/>
            <person name="Zhou L.G."/>
            <person name="Ni X.B."/>
            <person name="Tian J.H."/>
            <person name="Sheng Y."/>
            <person name="Liu T."/>
            <person name="Pan Y.S."/>
            <person name="Xia L.Y."/>
            <person name="Li J."/>
            <person name="Zhao F."/>
            <person name="Cao W.C."/>
        </authorList>
    </citation>
    <scope>NUCLEOTIDE SEQUENCE [LARGE SCALE GENOMIC DNA]</scope>
    <source>
        <strain evidence="1">HaeL-2018</strain>
    </source>
</reference>
<sequence length="77" mass="8576">MSLLEWECRHKLSGERGLFYPVTESAGTAKFGPDHGIAACAAVEMTYRDEEPLDNLLWEVADDQEVSFDAVQADKNT</sequence>
<evidence type="ECO:0000313" key="1">
    <source>
        <dbReference type="EMBL" id="KAH9383023.1"/>
    </source>
</evidence>
<accession>A0A9J6GX04</accession>
<protein>
    <submittedName>
        <fullName evidence="1">Uncharacterized protein</fullName>
    </submittedName>
</protein>
<name>A0A9J6GX04_HAELO</name>
<dbReference type="VEuPathDB" id="VectorBase:HLOH_042298"/>
<dbReference type="Proteomes" id="UP000821853">
    <property type="component" value="Unassembled WGS sequence"/>
</dbReference>